<dbReference type="STRING" id="37928.SAMN04489742_2785"/>
<sequence>MDWKLELVAVPVSDVDRAKKFYVDQVGFNADHDHRVSEDLRFVQLTPKGSACSIVLGTGITDMAPGSQKGLQIVVDDAAAARDELRGRGVETSDVDVQPWGHFVYFSDPDGNTWALQQMPPRDRA</sequence>
<name>A0A1H1E6A1_9MICC</name>
<evidence type="ECO:0000313" key="3">
    <source>
        <dbReference type="Proteomes" id="UP000181917"/>
    </source>
</evidence>
<dbReference type="InterPro" id="IPR029068">
    <property type="entry name" value="Glyas_Bleomycin-R_OHBP_Dase"/>
</dbReference>
<evidence type="ECO:0000313" key="2">
    <source>
        <dbReference type="EMBL" id="SDQ84305.1"/>
    </source>
</evidence>
<dbReference type="PANTHER" id="PTHR36437">
    <property type="entry name" value="GLYOXALASE/BLEOMYCIN RESISTANCE PROTEIN/DIOXYGENASE"/>
    <property type="match status" value="1"/>
</dbReference>
<accession>A0A1H1E6A1</accession>
<dbReference type="Proteomes" id="UP000181917">
    <property type="component" value="Unassembled WGS sequence"/>
</dbReference>
<organism evidence="2 3">
    <name type="scientific">Crystallibacter crystallopoietes</name>
    <dbReference type="NCBI Taxonomy" id="37928"/>
    <lineage>
        <taxon>Bacteria</taxon>
        <taxon>Bacillati</taxon>
        <taxon>Actinomycetota</taxon>
        <taxon>Actinomycetes</taxon>
        <taxon>Micrococcales</taxon>
        <taxon>Micrococcaceae</taxon>
        <taxon>Crystallibacter</taxon>
    </lineage>
</organism>
<dbReference type="GO" id="GO:0051213">
    <property type="term" value="F:dioxygenase activity"/>
    <property type="evidence" value="ECO:0007669"/>
    <property type="project" value="UniProtKB-KW"/>
</dbReference>
<feature type="domain" description="VOC" evidence="1">
    <location>
        <begin position="4"/>
        <end position="119"/>
    </location>
</feature>
<dbReference type="OrthoDB" id="485032at2"/>
<dbReference type="AlphaFoldDB" id="A0A1H1E6A1"/>
<protein>
    <submittedName>
        <fullName evidence="2">Catechol 2,3-dioxygenase</fullName>
    </submittedName>
</protein>
<keyword evidence="2" id="KW-0223">Dioxygenase</keyword>
<reference evidence="2 3" key="1">
    <citation type="submission" date="2016-10" db="EMBL/GenBank/DDBJ databases">
        <authorList>
            <person name="de Groot N.N."/>
        </authorList>
    </citation>
    <scope>NUCLEOTIDE SEQUENCE [LARGE SCALE GENOMIC DNA]</scope>
    <source>
        <strain evidence="2 3">DSM 20117</strain>
    </source>
</reference>
<dbReference type="RefSeq" id="WP_074700962.1">
    <property type="nucleotide sequence ID" value="NZ_CP018863.1"/>
</dbReference>
<proteinExistence type="predicted"/>
<dbReference type="Gene3D" id="3.10.180.10">
    <property type="entry name" value="2,3-Dihydroxybiphenyl 1,2-Dioxygenase, domain 1"/>
    <property type="match status" value="1"/>
</dbReference>
<dbReference type="PROSITE" id="PS51819">
    <property type="entry name" value="VOC"/>
    <property type="match status" value="1"/>
</dbReference>
<evidence type="ECO:0000259" key="1">
    <source>
        <dbReference type="PROSITE" id="PS51819"/>
    </source>
</evidence>
<keyword evidence="3" id="KW-1185">Reference proteome</keyword>
<dbReference type="EMBL" id="FNKH01000002">
    <property type="protein sequence ID" value="SDQ84305.1"/>
    <property type="molecule type" value="Genomic_DNA"/>
</dbReference>
<dbReference type="InterPro" id="IPR004360">
    <property type="entry name" value="Glyas_Fos-R_dOase_dom"/>
</dbReference>
<gene>
    <name evidence="2" type="ORF">SAMN04489742_2785</name>
</gene>
<dbReference type="SUPFAM" id="SSF54593">
    <property type="entry name" value="Glyoxalase/Bleomycin resistance protein/Dihydroxybiphenyl dioxygenase"/>
    <property type="match status" value="1"/>
</dbReference>
<dbReference type="InterPro" id="IPR037523">
    <property type="entry name" value="VOC_core"/>
</dbReference>
<dbReference type="KEGG" id="acry:AC20117_03530"/>
<dbReference type="PANTHER" id="PTHR36437:SF2">
    <property type="entry name" value="GLYOXALASE_BLEOMYCIN RESISTANCE PROTEIN_DIOXYGENASE"/>
    <property type="match status" value="1"/>
</dbReference>
<keyword evidence="2" id="KW-0560">Oxidoreductase</keyword>
<dbReference type="Pfam" id="PF00903">
    <property type="entry name" value="Glyoxalase"/>
    <property type="match status" value="1"/>
</dbReference>